<dbReference type="EMBL" id="JAPWTJ010000068">
    <property type="protein sequence ID" value="KAJ8983610.1"/>
    <property type="molecule type" value="Genomic_DNA"/>
</dbReference>
<reference evidence="1" key="1">
    <citation type="journal article" date="2023" name="Insect Mol. Biol.">
        <title>Genome sequencing provides insights into the evolution of gene families encoding plant cell wall-degrading enzymes in longhorned beetles.</title>
        <authorList>
            <person name="Shin N.R."/>
            <person name="Okamura Y."/>
            <person name="Kirsch R."/>
            <person name="Pauchet Y."/>
        </authorList>
    </citation>
    <scope>NUCLEOTIDE SEQUENCE</scope>
    <source>
        <strain evidence="1">MMC_N1</strain>
    </source>
</reference>
<evidence type="ECO:0000313" key="2">
    <source>
        <dbReference type="Proteomes" id="UP001162164"/>
    </source>
</evidence>
<gene>
    <name evidence="1" type="ORF">NQ317_004248</name>
</gene>
<dbReference type="InterPro" id="IPR005312">
    <property type="entry name" value="DUF1759"/>
</dbReference>
<accession>A0ABQ9K011</accession>
<sequence>MAEKVEAFHERMRSILKASEKLLDLCINAEASDDREKFENCLIRAEDFSETIKKFELLCSEVSDWALREQSTLSAEHYDLEESFDNVAYSIRTKARNLQRLLDKKVSDVVNDTVNASSGARREGTNSHVKLPLIKLPTFSGDITLYQSFIELFNSLIHNKDLSVVEKFHYLVSSLEGEPLSLVKCLRLTAINYSIALDTLNKRYLNNRLAANSYLQTINKLNPISERSSQSLKHVVDQFKENWAAFRALLSDTEDQLNLLVVNILLQKLDVHTREQFELSIVDKGQFIPSVEMLIDFVEKHSLALGNMGLNVNVKPTKFVKKDNKSKTKQSSLSLVVNSVVACPMCNSNHDVTKCDAFLKKTPYERFKAIKNKSRCLNCLSTTHLVKACDSDSVCTKCARKHHSLLHYAKSNDGEKVTPCPDPLIISPVESSTSNGADVTDNSVFAGVIASSSTILLATAVVNILDISGSPVPIRMVIDCGSQVNFISEKCVQRLGLVRTHSSLAIRGLNQQPAAKSRGVTNCSLRSRTRDHLKLVVEAQIISNICSDMPSVTLSTQSWDHLLHLKLADPYFYHKQPIDMLLGAGVFPQILLGNIIPGNHNTPTALDTIFGYILMGKVDNIGDLDNSCLFVENALEDCVKRFWELEQIPSQFTTDTDQCEQHFQNTHYRTPEGRYVVALPFKEGHVPSFGDSYSIALRSPYLALRTLKQLALDESLDFPKASQVLQSHVFVDDVITGCQSIEETRQLAFDLISMLKRGGFELKKIC</sequence>
<dbReference type="InterPro" id="IPR021109">
    <property type="entry name" value="Peptidase_aspartic_dom_sf"/>
</dbReference>
<dbReference type="Proteomes" id="UP001162164">
    <property type="component" value="Unassembled WGS sequence"/>
</dbReference>
<keyword evidence="2" id="KW-1185">Reference proteome</keyword>
<dbReference type="Pfam" id="PF03564">
    <property type="entry name" value="DUF1759"/>
    <property type="match status" value="1"/>
</dbReference>
<evidence type="ECO:0008006" key="3">
    <source>
        <dbReference type="Google" id="ProtNLM"/>
    </source>
</evidence>
<dbReference type="CDD" id="cd00303">
    <property type="entry name" value="retropepsin_like"/>
    <property type="match status" value="1"/>
</dbReference>
<organism evidence="1 2">
    <name type="scientific">Molorchus minor</name>
    <dbReference type="NCBI Taxonomy" id="1323400"/>
    <lineage>
        <taxon>Eukaryota</taxon>
        <taxon>Metazoa</taxon>
        <taxon>Ecdysozoa</taxon>
        <taxon>Arthropoda</taxon>
        <taxon>Hexapoda</taxon>
        <taxon>Insecta</taxon>
        <taxon>Pterygota</taxon>
        <taxon>Neoptera</taxon>
        <taxon>Endopterygota</taxon>
        <taxon>Coleoptera</taxon>
        <taxon>Polyphaga</taxon>
        <taxon>Cucujiformia</taxon>
        <taxon>Chrysomeloidea</taxon>
        <taxon>Cerambycidae</taxon>
        <taxon>Lamiinae</taxon>
        <taxon>Monochamini</taxon>
        <taxon>Molorchus</taxon>
    </lineage>
</organism>
<dbReference type="Gene3D" id="2.40.70.10">
    <property type="entry name" value="Acid Proteases"/>
    <property type="match status" value="1"/>
</dbReference>
<name>A0ABQ9K011_9CUCU</name>
<proteinExistence type="predicted"/>
<protein>
    <recommendedName>
        <fullName evidence="3">Peptidase aspartic putative domain-containing protein</fullName>
    </recommendedName>
</protein>
<evidence type="ECO:0000313" key="1">
    <source>
        <dbReference type="EMBL" id="KAJ8983610.1"/>
    </source>
</evidence>
<dbReference type="PANTHER" id="PTHR47331">
    <property type="entry name" value="PHD-TYPE DOMAIN-CONTAINING PROTEIN"/>
    <property type="match status" value="1"/>
</dbReference>
<comment type="caution">
    <text evidence="1">The sequence shown here is derived from an EMBL/GenBank/DDBJ whole genome shotgun (WGS) entry which is preliminary data.</text>
</comment>
<dbReference type="PANTHER" id="PTHR47331:SF5">
    <property type="entry name" value="RIBONUCLEASE H"/>
    <property type="match status" value="1"/>
</dbReference>